<dbReference type="PANTHER" id="PTHR30411">
    <property type="entry name" value="CYTOPLASMIC PROTEIN"/>
    <property type="match status" value="1"/>
</dbReference>
<dbReference type="Proteomes" id="UP000587586">
    <property type="component" value="Unassembled WGS sequence"/>
</dbReference>
<sequence length="161" mass="16906">MTTILSPSALKVQQALAGFGLDLQVKELTESTRTAQDAAQAVGCNVGQIVKSLVFRAKVSGAAVFVVASGANRVDEKALARLVGEKIEKADADFAREQTGFAIGGVPPVGHPVPLKTFIDEDLLQYAEIWAAAGTPNALFSLTPKQLCQITSGEVVTIRKA</sequence>
<accession>A0A6V8N9S5</accession>
<proteinExistence type="predicted"/>
<dbReference type="RefSeq" id="WP_183361908.1">
    <property type="nucleotide sequence ID" value="NZ_BLXZ01000005.1"/>
</dbReference>
<feature type="domain" description="YbaK/aminoacyl-tRNA synthetase-associated" evidence="1">
    <location>
        <begin position="29"/>
        <end position="147"/>
    </location>
</feature>
<dbReference type="InterPro" id="IPR036754">
    <property type="entry name" value="YbaK/aa-tRNA-synt-asso_dom_sf"/>
</dbReference>
<dbReference type="SUPFAM" id="SSF55826">
    <property type="entry name" value="YbaK/ProRS associated domain"/>
    <property type="match status" value="1"/>
</dbReference>
<dbReference type="InterPro" id="IPR007214">
    <property type="entry name" value="YbaK/aa-tRNA-synth-assoc-dom"/>
</dbReference>
<keyword evidence="3" id="KW-1185">Reference proteome</keyword>
<organism evidence="2 3">
    <name type="scientific">Geomonas limicola</name>
    <dbReference type="NCBI Taxonomy" id="2740186"/>
    <lineage>
        <taxon>Bacteria</taxon>
        <taxon>Pseudomonadati</taxon>
        <taxon>Thermodesulfobacteriota</taxon>
        <taxon>Desulfuromonadia</taxon>
        <taxon>Geobacterales</taxon>
        <taxon>Geobacteraceae</taxon>
        <taxon>Geomonas</taxon>
    </lineage>
</organism>
<comment type="caution">
    <text evidence="2">The sequence shown here is derived from an EMBL/GenBank/DDBJ whole genome shotgun (WGS) entry which is preliminary data.</text>
</comment>
<evidence type="ECO:0000313" key="3">
    <source>
        <dbReference type="Proteomes" id="UP000587586"/>
    </source>
</evidence>
<protein>
    <submittedName>
        <fullName evidence="2">Prolyl-tRNA editing protein</fullName>
    </submittedName>
</protein>
<dbReference type="EMBL" id="BLXZ01000005">
    <property type="protein sequence ID" value="GFO69335.1"/>
    <property type="molecule type" value="Genomic_DNA"/>
</dbReference>
<dbReference type="AlphaFoldDB" id="A0A6V8N9S5"/>
<evidence type="ECO:0000313" key="2">
    <source>
        <dbReference type="EMBL" id="GFO69335.1"/>
    </source>
</evidence>
<dbReference type="CDD" id="cd04333">
    <property type="entry name" value="ProX_deacylase"/>
    <property type="match status" value="1"/>
</dbReference>
<dbReference type="Gene3D" id="3.90.960.10">
    <property type="entry name" value="YbaK/aminoacyl-tRNA synthetase-associated domain"/>
    <property type="match status" value="1"/>
</dbReference>
<evidence type="ECO:0000259" key="1">
    <source>
        <dbReference type="Pfam" id="PF04073"/>
    </source>
</evidence>
<gene>
    <name evidence="2" type="ORF">GMLC_29140</name>
</gene>
<dbReference type="Pfam" id="PF04073">
    <property type="entry name" value="tRNA_edit"/>
    <property type="match status" value="1"/>
</dbReference>
<dbReference type="GO" id="GO:0002161">
    <property type="term" value="F:aminoacyl-tRNA deacylase activity"/>
    <property type="evidence" value="ECO:0007669"/>
    <property type="project" value="InterPro"/>
</dbReference>
<dbReference type="PANTHER" id="PTHR30411:SF1">
    <property type="entry name" value="CYTOPLASMIC PROTEIN"/>
    <property type="match status" value="1"/>
</dbReference>
<reference evidence="3" key="1">
    <citation type="submission" date="2020-06" db="EMBL/GenBank/DDBJ databases">
        <title>Draft genomic sequecing of Geomonas sp. Red745.</title>
        <authorList>
            <person name="Itoh H."/>
            <person name="Xu Z.X."/>
            <person name="Ushijima N."/>
            <person name="Masuda Y."/>
            <person name="Shiratori Y."/>
            <person name="Senoo K."/>
        </authorList>
    </citation>
    <scope>NUCLEOTIDE SEQUENCE [LARGE SCALE GENOMIC DNA]</scope>
    <source>
        <strain evidence="3">Red745</strain>
    </source>
</reference>
<name>A0A6V8N9S5_9BACT</name>